<dbReference type="GO" id="GO:0016787">
    <property type="term" value="F:hydrolase activity"/>
    <property type="evidence" value="ECO:0007669"/>
    <property type="project" value="UniProtKB-KW"/>
</dbReference>
<keyword evidence="5" id="KW-1185">Reference proteome</keyword>
<evidence type="ECO:0000313" key="4">
    <source>
        <dbReference type="EMBL" id="MDO7881611.1"/>
    </source>
</evidence>
<dbReference type="PANTHER" id="PTHR12304">
    <property type="entry name" value="INOSINE-URIDINE PREFERRING NUCLEOSIDE HYDROLASE"/>
    <property type="match status" value="1"/>
</dbReference>
<evidence type="ECO:0000256" key="1">
    <source>
        <dbReference type="ARBA" id="ARBA00022801"/>
    </source>
</evidence>
<accession>A0ABT9BKR7</accession>
<dbReference type="InterPro" id="IPR001910">
    <property type="entry name" value="Inosine/uridine_hydrolase_dom"/>
</dbReference>
<dbReference type="Pfam" id="PF01156">
    <property type="entry name" value="IU_nuc_hydro"/>
    <property type="match status" value="1"/>
</dbReference>
<gene>
    <name evidence="4" type="ORF">Q5716_05145</name>
</gene>
<dbReference type="PANTHER" id="PTHR12304:SF4">
    <property type="entry name" value="URIDINE NUCLEOSIDASE"/>
    <property type="match status" value="1"/>
</dbReference>
<dbReference type="SUPFAM" id="SSF53590">
    <property type="entry name" value="Nucleoside hydrolase"/>
    <property type="match status" value="1"/>
</dbReference>
<dbReference type="Gene3D" id="3.90.245.10">
    <property type="entry name" value="Ribonucleoside hydrolase-like"/>
    <property type="match status" value="1"/>
</dbReference>
<dbReference type="Proteomes" id="UP001241072">
    <property type="component" value="Unassembled WGS sequence"/>
</dbReference>
<dbReference type="InterPro" id="IPR036452">
    <property type="entry name" value="Ribo_hydro-like"/>
</dbReference>
<sequence length="317" mass="33713">MTTRLIIDCDTGSDDAVAIMAAALHPDLELVAVTTVNGNVPLVNTTENSLRVLDHVGADVPVYAGAPRPIVRPDFPIPRHILNGNNPEFQKLDLDFPPSRTPVREGNAVQFLIDTYLDDANSDVVLVAVGPLTNVALALAAEPRLAERIPRLVIMGGSIGWGNVTAAAEFNFWVDPEAAEAVLSAGIRDVLILPLDATHAAPLSLADCDALDAIGSPGATGTSMLVRHRIGFYPDAPDAEKLTAPVHDALCVAVLVHPDVVSDVGDYAVHVETTGERTLGAMLADDRGWSTDRRNARVAKCADAHIFMRFLTDAFTP</sequence>
<evidence type="ECO:0000256" key="2">
    <source>
        <dbReference type="ARBA" id="ARBA00023295"/>
    </source>
</evidence>
<evidence type="ECO:0000313" key="5">
    <source>
        <dbReference type="Proteomes" id="UP001241072"/>
    </source>
</evidence>
<dbReference type="EMBL" id="JAUQUB010000001">
    <property type="protein sequence ID" value="MDO7881611.1"/>
    <property type="molecule type" value="Genomic_DNA"/>
</dbReference>
<dbReference type="RefSeq" id="WP_305002019.1">
    <property type="nucleotide sequence ID" value="NZ_JAUQUB010000001.1"/>
</dbReference>
<proteinExistence type="predicted"/>
<name>A0ABT9BKR7_9MICO</name>
<dbReference type="InterPro" id="IPR015910">
    <property type="entry name" value="I/U_nuclsd_hydro_CS"/>
</dbReference>
<feature type="domain" description="Inosine/uridine-preferring nucleoside hydrolase" evidence="3">
    <location>
        <begin position="5"/>
        <end position="308"/>
    </location>
</feature>
<dbReference type="InterPro" id="IPR023186">
    <property type="entry name" value="IUNH"/>
</dbReference>
<protein>
    <submittedName>
        <fullName evidence="4">Nucleoside hydrolase</fullName>
    </submittedName>
</protein>
<keyword evidence="2" id="KW-0326">Glycosidase</keyword>
<comment type="caution">
    <text evidence="4">The sequence shown here is derived from an EMBL/GenBank/DDBJ whole genome shotgun (WGS) entry which is preliminary data.</text>
</comment>
<keyword evidence="1 4" id="KW-0378">Hydrolase</keyword>
<reference evidence="4 5" key="1">
    <citation type="submission" date="2023-07" db="EMBL/GenBank/DDBJ databases">
        <title>Protaetiibacter sp. nov WY-16 isolated from soil.</title>
        <authorList>
            <person name="Liu B."/>
            <person name="Wan Y."/>
        </authorList>
    </citation>
    <scope>NUCLEOTIDE SEQUENCE [LARGE SCALE GENOMIC DNA]</scope>
    <source>
        <strain evidence="4 5">WY-16</strain>
    </source>
</reference>
<dbReference type="PROSITE" id="PS01247">
    <property type="entry name" value="IUNH"/>
    <property type="match status" value="1"/>
</dbReference>
<organism evidence="4 5">
    <name type="scientific">Antiquaquibacter soli</name>
    <dbReference type="NCBI Taxonomy" id="3064523"/>
    <lineage>
        <taxon>Bacteria</taxon>
        <taxon>Bacillati</taxon>
        <taxon>Actinomycetota</taxon>
        <taxon>Actinomycetes</taxon>
        <taxon>Micrococcales</taxon>
        <taxon>Microbacteriaceae</taxon>
        <taxon>Antiquaquibacter</taxon>
    </lineage>
</organism>
<evidence type="ECO:0000259" key="3">
    <source>
        <dbReference type="Pfam" id="PF01156"/>
    </source>
</evidence>